<name>A0A383RT74_9PSED</name>
<protein>
    <submittedName>
        <fullName evidence="2">Uncharacterized protein</fullName>
    </submittedName>
</protein>
<evidence type="ECO:0000313" key="2">
    <source>
        <dbReference type="EMBL" id="SYX89844.1"/>
    </source>
</evidence>
<dbReference type="RefSeq" id="WP_119140535.1">
    <property type="nucleotide sequence ID" value="NZ_CBCSFL010000005.1"/>
</dbReference>
<keyword evidence="3" id="KW-1185">Reference proteome</keyword>
<feature type="transmembrane region" description="Helical" evidence="1">
    <location>
        <begin position="7"/>
        <end position="28"/>
    </location>
</feature>
<gene>
    <name evidence="2" type="ORF">CCOS865_02106</name>
</gene>
<dbReference type="EMBL" id="UNOZ01000013">
    <property type="protein sequence ID" value="SYX89844.1"/>
    <property type="molecule type" value="Genomic_DNA"/>
</dbReference>
<organism evidence="2 3">
    <name type="scientific">Pseudomonas reidholzensis</name>
    <dbReference type="NCBI Taxonomy" id="1785162"/>
    <lineage>
        <taxon>Bacteria</taxon>
        <taxon>Pseudomonadati</taxon>
        <taxon>Pseudomonadota</taxon>
        <taxon>Gammaproteobacteria</taxon>
        <taxon>Pseudomonadales</taxon>
        <taxon>Pseudomonadaceae</taxon>
        <taxon>Pseudomonas</taxon>
    </lineage>
</organism>
<proteinExistence type="predicted"/>
<evidence type="ECO:0000313" key="3">
    <source>
        <dbReference type="Proteomes" id="UP000263595"/>
    </source>
</evidence>
<keyword evidence="1" id="KW-0812">Transmembrane</keyword>
<accession>A0A383RT74</accession>
<dbReference type="AlphaFoldDB" id="A0A383RT74"/>
<reference evidence="3" key="1">
    <citation type="submission" date="2018-08" db="EMBL/GenBank/DDBJ databases">
        <authorList>
            <person name="Blom J."/>
        </authorList>
    </citation>
    <scope>NUCLEOTIDE SEQUENCE [LARGE SCALE GENOMIC DNA]</scope>
    <source>
        <strain evidence="3">CCOS 865</strain>
    </source>
</reference>
<keyword evidence="1" id="KW-0472">Membrane</keyword>
<feature type="transmembrane region" description="Helical" evidence="1">
    <location>
        <begin position="40"/>
        <end position="60"/>
    </location>
</feature>
<sequence>MRVKVVNVVGLAVVLLLGVLSALVAVIWDVSAPDLSNASVSAWVQVIGSPLVILVAFMIGRNTRSAR</sequence>
<dbReference type="Proteomes" id="UP000263595">
    <property type="component" value="Unassembled WGS sequence"/>
</dbReference>
<keyword evidence="1" id="KW-1133">Transmembrane helix</keyword>
<evidence type="ECO:0000256" key="1">
    <source>
        <dbReference type="SAM" id="Phobius"/>
    </source>
</evidence>